<proteinExistence type="predicted"/>
<organism evidence="2 3">
    <name type="scientific">Funneliformis mosseae</name>
    <name type="common">Endomycorrhizal fungus</name>
    <name type="synonym">Glomus mosseae</name>
    <dbReference type="NCBI Taxonomy" id="27381"/>
    <lineage>
        <taxon>Eukaryota</taxon>
        <taxon>Fungi</taxon>
        <taxon>Fungi incertae sedis</taxon>
        <taxon>Mucoromycota</taxon>
        <taxon>Glomeromycotina</taxon>
        <taxon>Glomeromycetes</taxon>
        <taxon>Glomerales</taxon>
        <taxon>Glomeraceae</taxon>
        <taxon>Funneliformis</taxon>
    </lineage>
</organism>
<sequence length="493" mass="56577">MNREDFLANRNNEHLSYRKNLDYIANYYNTKQRAKAKKCIDNLKATCYCYDTTDGYVLLELRATCLVIAEKNSPAVNSFWASVVRKKYEHKIEISKSALCAVNKESKNIRSNVSEETMSILREGCQSNFTTTTERKKQKKNDSEEQENNSIGDAAGNNLDDDGINIVLTDYKLSSLDDPYDLSHDNILDLSNGLCDQQDFDLKDLDPIFNALNIESAREEWSSLIIKMFSKFPQYKDEKYLNLKYALDVIHVFLLEFENGSQYINDRTINESMYNGTFIDPILGGAIRSSNVLKGEIYLQSTIERKNINQNFFLDTMDNGHKADGIIYWKSSKLYELGILEVSYGPWNKSVVKDSSDLYKLKREMKDCLNYVICKETALGRGDFYEDDIMIIGVHSSGFVINVYTMKLIHGAYIINLFGTFEIPTEFSEFSFLKHALAVCLGIRDSLVKTVRVLNRKVKPFAERSNNNMQKLMDFVTITNSTPVSQSKIKKFH</sequence>
<dbReference type="EMBL" id="CAJVPP010000469">
    <property type="protein sequence ID" value="CAG8485620.1"/>
    <property type="molecule type" value="Genomic_DNA"/>
</dbReference>
<protein>
    <submittedName>
        <fullName evidence="2">12308_t:CDS:1</fullName>
    </submittedName>
</protein>
<dbReference type="AlphaFoldDB" id="A0A9N8ZD64"/>
<evidence type="ECO:0000256" key="1">
    <source>
        <dbReference type="SAM" id="MobiDB-lite"/>
    </source>
</evidence>
<keyword evidence="3" id="KW-1185">Reference proteome</keyword>
<gene>
    <name evidence="2" type="ORF">FMOSSE_LOCUS3255</name>
</gene>
<evidence type="ECO:0000313" key="2">
    <source>
        <dbReference type="EMBL" id="CAG8485620.1"/>
    </source>
</evidence>
<accession>A0A9N8ZD64</accession>
<reference evidence="2" key="1">
    <citation type="submission" date="2021-06" db="EMBL/GenBank/DDBJ databases">
        <authorList>
            <person name="Kallberg Y."/>
            <person name="Tangrot J."/>
            <person name="Rosling A."/>
        </authorList>
    </citation>
    <scope>NUCLEOTIDE SEQUENCE</scope>
    <source>
        <strain evidence="2">87-6 pot B 2015</strain>
    </source>
</reference>
<comment type="caution">
    <text evidence="2">The sequence shown here is derived from an EMBL/GenBank/DDBJ whole genome shotgun (WGS) entry which is preliminary data.</text>
</comment>
<dbReference type="Proteomes" id="UP000789375">
    <property type="component" value="Unassembled WGS sequence"/>
</dbReference>
<evidence type="ECO:0000313" key="3">
    <source>
        <dbReference type="Proteomes" id="UP000789375"/>
    </source>
</evidence>
<feature type="region of interest" description="Disordered" evidence="1">
    <location>
        <begin position="130"/>
        <end position="156"/>
    </location>
</feature>
<name>A0A9N8ZD64_FUNMO</name>